<gene>
    <name evidence="3" type="ORF">GXW79_06230</name>
</gene>
<keyword evidence="4" id="KW-1185">Reference proteome</keyword>
<keyword evidence="2" id="KW-0812">Transmembrane</keyword>
<feature type="region of interest" description="Disordered" evidence="1">
    <location>
        <begin position="45"/>
        <end position="82"/>
    </location>
</feature>
<reference evidence="3" key="2">
    <citation type="journal article" date="2021" name="Syst. Appl. Microbiol.">
        <title>Roseomonas hellenica sp. nov., isolated from roots of wild-growing Alkanna tinctoria.</title>
        <authorList>
            <person name="Rat A."/>
            <person name="Naranjo H.D."/>
            <person name="Lebbe L."/>
            <person name="Cnockaert M."/>
            <person name="Krigas N."/>
            <person name="Grigoriadou K."/>
            <person name="Maloupa E."/>
            <person name="Willems A."/>
        </authorList>
    </citation>
    <scope>NUCLEOTIDE SEQUENCE</scope>
    <source>
        <strain evidence="3">LMG 28251</strain>
    </source>
</reference>
<evidence type="ECO:0000313" key="3">
    <source>
        <dbReference type="EMBL" id="MBR0654672.1"/>
    </source>
</evidence>
<dbReference type="RefSeq" id="WP_211873493.1">
    <property type="nucleotide sequence ID" value="NZ_JAAEDH010000005.1"/>
</dbReference>
<dbReference type="EMBL" id="JAAEDH010000005">
    <property type="protein sequence ID" value="MBR0654672.1"/>
    <property type="molecule type" value="Genomic_DNA"/>
</dbReference>
<organism evidence="3 4">
    <name type="scientific">Plastoroseomonas arctica</name>
    <dbReference type="NCBI Taxonomy" id="1509237"/>
    <lineage>
        <taxon>Bacteria</taxon>
        <taxon>Pseudomonadati</taxon>
        <taxon>Pseudomonadota</taxon>
        <taxon>Alphaproteobacteria</taxon>
        <taxon>Acetobacterales</taxon>
        <taxon>Acetobacteraceae</taxon>
        <taxon>Plastoroseomonas</taxon>
    </lineage>
</organism>
<sequence>MSADRLGPPADGDGMAPMLWRMVAIALAWFALLGLVMLLTGPTRHHERAAPGATERPAAGAEPLRTRSLRHGGSAPAPPAAL</sequence>
<evidence type="ECO:0000256" key="1">
    <source>
        <dbReference type="SAM" id="MobiDB-lite"/>
    </source>
</evidence>
<protein>
    <submittedName>
        <fullName evidence="3">Uncharacterized protein</fullName>
    </submittedName>
</protein>
<dbReference type="AlphaFoldDB" id="A0AAF1KRR8"/>
<evidence type="ECO:0000313" key="4">
    <source>
        <dbReference type="Proteomes" id="UP001196068"/>
    </source>
</evidence>
<name>A0AAF1KRR8_9PROT</name>
<comment type="caution">
    <text evidence="3">The sequence shown here is derived from an EMBL/GenBank/DDBJ whole genome shotgun (WGS) entry which is preliminary data.</text>
</comment>
<dbReference type="Proteomes" id="UP001196068">
    <property type="component" value="Unassembled WGS sequence"/>
</dbReference>
<keyword evidence="2" id="KW-0472">Membrane</keyword>
<accession>A0AAF1KRR8</accession>
<evidence type="ECO:0000256" key="2">
    <source>
        <dbReference type="SAM" id="Phobius"/>
    </source>
</evidence>
<reference evidence="3" key="1">
    <citation type="submission" date="2020-01" db="EMBL/GenBank/DDBJ databases">
        <authorList>
            <person name="Rat A."/>
        </authorList>
    </citation>
    <scope>NUCLEOTIDE SEQUENCE</scope>
    <source>
        <strain evidence="3">LMG 28251</strain>
    </source>
</reference>
<keyword evidence="2" id="KW-1133">Transmembrane helix</keyword>
<feature type="transmembrane region" description="Helical" evidence="2">
    <location>
        <begin position="20"/>
        <end position="39"/>
    </location>
</feature>
<proteinExistence type="predicted"/>